<dbReference type="PROSITE" id="PS01281">
    <property type="entry name" value="GIDA_2"/>
    <property type="match status" value="1"/>
</dbReference>
<dbReference type="GO" id="GO:0002098">
    <property type="term" value="P:tRNA wobble uridine modification"/>
    <property type="evidence" value="ECO:0007669"/>
    <property type="project" value="TreeGrafter"/>
</dbReference>
<dbReference type="SUPFAM" id="SSF51905">
    <property type="entry name" value="FAD/NAD(P)-binding domain"/>
    <property type="match status" value="1"/>
</dbReference>
<feature type="non-terminal residue" evidence="6">
    <location>
        <position position="1"/>
    </location>
</feature>
<comment type="similarity">
    <text evidence="2">Belongs to the MnmG family.</text>
</comment>
<dbReference type="InterPro" id="IPR002218">
    <property type="entry name" value="MnmG-rel"/>
</dbReference>
<evidence type="ECO:0000256" key="4">
    <source>
        <dbReference type="ARBA" id="ARBA00022827"/>
    </source>
</evidence>
<feature type="domain" description="MnmG N-terminal" evidence="5">
    <location>
        <begin position="2"/>
        <end position="48"/>
    </location>
</feature>
<dbReference type="AlphaFoldDB" id="W1YM77"/>
<reference evidence="6" key="1">
    <citation type="submission" date="2013-12" db="EMBL/GenBank/DDBJ databases">
        <title>A Varibaculum cambriense genome reconstructed from a premature infant gut community with otherwise low bacterial novelty that shifts toward anaerobic metabolism during the third week of life.</title>
        <authorList>
            <person name="Brown C.T."/>
            <person name="Sharon I."/>
            <person name="Thomas B.C."/>
            <person name="Castelle C.J."/>
            <person name="Morowitz M.J."/>
            <person name="Banfield J.F."/>
        </authorList>
    </citation>
    <scope>NUCLEOTIDE SEQUENCE</scope>
</reference>
<evidence type="ECO:0000256" key="1">
    <source>
        <dbReference type="ARBA" id="ARBA00001974"/>
    </source>
</evidence>
<name>W1YM77_9ZZZZ</name>
<dbReference type="InterPro" id="IPR020595">
    <property type="entry name" value="MnmG-rel_CS"/>
</dbReference>
<comment type="caution">
    <text evidence="6">The sequence shown here is derived from an EMBL/GenBank/DDBJ whole genome shotgun (WGS) entry which is preliminary data.</text>
</comment>
<accession>W1YM77</accession>
<dbReference type="EMBL" id="AZMM01003210">
    <property type="protein sequence ID" value="ETJ42810.1"/>
    <property type="molecule type" value="Genomic_DNA"/>
</dbReference>
<evidence type="ECO:0000313" key="6">
    <source>
        <dbReference type="EMBL" id="ETJ42810.1"/>
    </source>
</evidence>
<evidence type="ECO:0000256" key="2">
    <source>
        <dbReference type="ARBA" id="ARBA00007653"/>
    </source>
</evidence>
<sequence>RDLKPTLESKFIQGLFFAGQINGTTGYEEAAAQGLLAGLNAARLSADKEGWAPARTQA</sequence>
<gene>
    <name evidence="6" type="ORF">Q604_UNBC03210G0001</name>
</gene>
<protein>
    <recommendedName>
        <fullName evidence="5">MnmG N-terminal domain-containing protein</fullName>
    </recommendedName>
</protein>
<organism evidence="6">
    <name type="scientific">human gut metagenome</name>
    <dbReference type="NCBI Taxonomy" id="408170"/>
    <lineage>
        <taxon>unclassified sequences</taxon>
        <taxon>metagenomes</taxon>
        <taxon>organismal metagenomes</taxon>
    </lineage>
</organism>
<dbReference type="Gene3D" id="3.50.50.60">
    <property type="entry name" value="FAD/NAD(P)-binding domain"/>
    <property type="match status" value="1"/>
</dbReference>
<dbReference type="GO" id="GO:0050660">
    <property type="term" value="F:flavin adenine dinucleotide binding"/>
    <property type="evidence" value="ECO:0007669"/>
    <property type="project" value="InterPro"/>
</dbReference>
<dbReference type="InterPro" id="IPR040131">
    <property type="entry name" value="MnmG_N"/>
</dbReference>
<dbReference type="PANTHER" id="PTHR11806">
    <property type="entry name" value="GLUCOSE INHIBITED DIVISION PROTEIN A"/>
    <property type="match status" value="1"/>
</dbReference>
<dbReference type="GO" id="GO:0030488">
    <property type="term" value="P:tRNA methylation"/>
    <property type="evidence" value="ECO:0007669"/>
    <property type="project" value="TreeGrafter"/>
</dbReference>
<comment type="cofactor">
    <cofactor evidence="1">
        <name>FAD</name>
        <dbReference type="ChEBI" id="CHEBI:57692"/>
    </cofactor>
</comment>
<keyword evidence="4" id="KW-0274">FAD</keyword>
<evidence type="ECO:0000256" key="3">
    <source>
        <dbReference type="ARBA" id="ARBA00022630"/>
    </source>
</evidence>
<keyword evidence="3" id="KW-0285">Flavoprotein</keyword>
<dbReference type="PANTHER" id="PTHR11806:SF0">
    <property type="entry name" value="PROTEIN MTO1 HOMOLOG, MITOCHONDRIAL"/>
    <property type="match status" value="1"/>
</dbReference>
<dbReference type="Pfam" id="PF01134">
    <property type="entry name" value="GIDA"/>
    <property type="match status" value="1"/>
</dbReference>
<dbReference type="InterPro" id="IPR036188">
    <property type="entry name" value="FAD/NAD-bd_sf"/>
</dbReference>
<dbReference type="GO" id="GO:0005829">
    <property type="term" value="C:cytosol"/>
    <property type="evidence" value="ECO:0007669"/>
    <property type="project" value="TreeGrafter"/>
</dbReference>
<proteinExistence type="inferred from homology"/>
<evidence type="ECO:0000259" key="5">
    <source>
        <dbReference type="Pfam" id="PF01134"/>
    </source>
</evidence>